<sequence>MALPSLSFPLRNLKPLSTLRLDDLQMAFIRASGAQLLPMLTKNRQLRFVIFPMWIHVGEPGDER</sequence>
<protein>
    <submittedName>
        <fullName evidence="1">Uncharacterized protein</fullName>
    </submittedName>
</protein>
<proteinExistence type="predicted"/>
<dbReference type="EMBL" id="JANF02000063">
    <property type="protein sequence ID" value="KER35780.1"/>
    <property type="molecule type" value="Genomic_DNA"/>
</dbReference>
<accession>A0A8E1C219</accession>
<dbReference type="AlphaFoldDB" id="A0A8E1C219"/>
<organism evidence="1 2">
    <name type="scientific">Sphingobium indicum F2</name>
    <dbReference type="NCBI Taxonomy" id="1450518"/>
    <lineage>
        <taxon>Bacteria</taxon>
        <taxon>Pseudomonadati</taxon>
        <taxon>Pseudomonadota</taxon>
        <taxon>Alphaproteobacteria</taxon>
        <taxon>Sphingomonadales</taxon>
        <taxon>Sphingomonadaceae</taxon>
        <taxon>Sphingobium</taxon>
    </lineage>
</organism>
<name>A0A8E1C219_9SPHN</name>
<gene>
    <name evidence="1" type="ORF">AL00_13640</name>
</gene>
<comment type="caution">
    <text evidence="1">The sequence shown here is derived from an EMBL/GenBank/DDBJ whole genome shotgun (WGS) entry which is preliminary data.</text>
</comment>
<evidence type="ECO:0000313" key="2">
    <source>
        <dbReference type="Proteomes" id="UP000028135"/>
    </source>
</evidence>
<dbReference type="Proteomes" id="UP000028135">
    <property type="component" value="Unassembled WGS sequence"/>
</dbReference>
<reference evidence="1 2" key="1">
    <citation type="submission" date="2014-05" db="EMBL/GenBank/DDBJ databases">
        <title>Genome Announcement of Sphingobium lucknowense F2.</title>
        <authorList>
            <person name="Lal R."/>
            <person name="Negi V."/>
            <person name="Lata P."/>
            <person name="Sangwan N."/>
            <person name="Gupta S.K."/>
            <person name="Rao D.L.N."/>
            <person name="Das S."/>
        </authorList>
    </citation>
    <scope>NUCLEOTIDE SEQUENCE [LARGE SCALE GENOMIC DNA]</scope>
    <source>
        <strain evidence="1 2">F2</strain>
    </source>
</reference>
<dbReference type="RefSeq" id="WP_020819766.1">
    <property type="nucleotide sequence ID" value="NZ_JANF02000063.1"/>
</dbReference>
<evidence type="ECO:0000313" key="1">
    <source>
        <dbReference type="EMBL" id="KER35780.1"/>
    </source>
</evidence>